<name>A0A7T6VM59_9BURK</name>
<protein>
    <submittedName>
        <fullName evidence="1">Uncharacterized protein</fullName>
    </submittedName>
</protein>
<dbReference type="AlphaFoldDB" id="A0A7T6VM59"/>
<dbReference type="RefSeq" id="WP_175752004.1">
    <property type="nucleotide sequence ID" value="NZ_CADEPR010000034.1"/>
</dbReference>
<proteinExistence type="predicted"/>
<dbReference type="KEGG" id="bann:JFN94_20860"/>
<accession>A0A7T6VM59</accession>
<evidence type="ECO:0000313" key="1">
    <source>
        <dbReference type="EMBL" id="QQK06296.1"/>
    </source>
</evidence>
<dbReference type="Proteomes" id="UP000596205">
    <property type="component" value="Chromosome 2"/>
</dbReference>
<sequence length="91" mass="9590">MLIATAPFLLSVFIVKIRQRAHARATLSSTVGNPSARVNRAAADPATVSPVSGIDPSRMAMNPAVGCFSELRAKAAVLFPAYRHAIDALES</sequence>
<reference evidence="1 2" key="1">
    <citation type="submission" date="2020-12" db="EMBL/GenBank/DDBJ databases">
        <title>Complete genome sequence of Burkholderia anthina BJQ0011.</title>
        <authorList>
            <person name="Xu Y."/>
        </authorList>
    </citation>
    <scope>NUCLEOTIDE SEQUENCE [LARGE SCALE GENOMIC DNA]</scope>
    <source>
        <strain evidence="1 2">BJQ0011</strain>
    </source>
</reference>
<organism evidence="1 2">
    <name type="scientific">Burkholderia anthina</name>
    <dbReference type="NCBI Taxonomy" id="179879"/>
    <lineage>
        <taxon>Bacteria</taxon>
        <taxon>Pseudomonadati</taxon>
        <taxon>Pseudomonadota</taxon>
        <taxon>Betaproteobacteria</taxon>
        <taxon>Burkholderiales</taxon>
        <taxon>Burkholderiaceae</taxon>
        <taxon>Burkholderia</taxon>
        <taxon>Burkholderia cepacia complex</taxon>
    </lineage>
</organism>
<dbReference type="EMBL" id="CP066770">
    <property type="protein sequence ID" value="QQK06296.1"/>
    <property type="molecule type" value="Genomic_DNA"/>
</dbReference>
<gene>
    <name evidence="1" type="ORF">JFN94_20860</name>
</gene>
<evidence type="ECO:0000313" key="2">
    <source>
        <dbReference type="Proteomes" id="UP000596205"/>
    </source>
</evidence>